<evidence type="ECO:0000313" key="3">
    <source>
        <dbReference type="EMBL" id="KYR03049.1"/>
    </source>
</evidence>
<reference evidence="3 4" key="1">
    <citation type="submission" date="2015-12" db="EMBL/GenBank/DDBJ databases">
        <title>Dictyostelia acquired genes for synthesis and detection of signals that induce cell-type specialization by lateral gene transfer from prokaryotes.</title>
        <authorList>
            <person name="Gloeckner G."/>
            <person name="Schaap P."/>
        </authorList>
    </citation>
    <scope>NUCLEOTIDE SEQUENCE [LARGE SCALE GENOMIC DNA]</scope>
    <source>
        <strain evidence="3 4">TK</strain>
    </source>
</reference>
<dbReference type="PANTHER" id="PTHR25462:SF296">
    <property type="entry name" value="MEIOTIC P26, ISOFORM F"/>
    <property type="match status" value="1"/>
</dbReference>
<sequence length="514" mass="59612">MGDKCIKNSHLKEILLFCLDCKSSVCAICTKDHRRHDMLDIDTHMNNEKQQIEEINQRVKDRISKLHIKLSKNENSLLKIEETYLASKDLIAKVCKEIVDEIHSKQVELQRELKSNYDDIVENHTIQQSELESDIHTLESSLQIGFTKDTFDLIIDEVNNNNNNNNNNNKTESIYTFPPSTSLKIINQQEDIKNQILLIQLYEKTIAQPPSTIPKTIEQPITPTKTDHTQPNNKVGNFLYIIRCNTRDITIYDLGNKDSRTIQTSNNLTLIGQAMESQSSYTIGRCIYVLTSNCVYKLDLTRTDYAWERKEYVGPYSPPDRFSVIFDGAFSFYLFGYLPSKTYKLDISTFKLTYLGGSCDLPIKKKLYSFGVENIENIHILDNNIIHSLNTVAKSYKSTKVDSLLNGCYVSSTNLFYTFLEGDKPLWCTFNPKTKVLGLLYTFPGKLPFKDNNNFRIHYEILNHSIYVLDSVYNFYKYNIRENRWLLELTLVDMGFDQFSSRNFISFSNFSNKF</sequence>
<protein>
    <recommendedName>
        <fullName evidence="2">B box-type domain-containing protein</fullName>
    </recommendedName>
</protein>
<dbReference type="EMBL" id="LODT01000001">
    <property type="protein sequence ID" value="KYR03049.1"/>
    <property type="molecule type" value="Genomic_DNA"/>
</dbReference>
<gene>
    <name evidence="3" type="ORF">DLAC_00540</name>
</gene>
<dbReference type="SUPFAM" id="SSF57845">
    <property type="entry name" value="B-box zinc-binding domain"/>
    <property type="match status" value="1"/>
</dbReference>
<dbReference type="GO" id="GO:0008270">
    <property type="term" value="F:zinc ion binding"/>
    <property type="evidence" value="ECO:0007669"/>
    <property type="project" value="UniProtKB-KW"/>
</dbReference>
<keyword evidence="1" id="KW-0479">Metal-binding</keyword>
<feature type="domain" description="B box-type" evidence="2">
    <location>
        <begin position="1"/>
        <end position="41"/>
    </location>
</feature>
<dbReference type="PROSITE" id="PS50119">
    <property type="entry name" value="ZF_BBOX"/>
    <property type="match status" value="1"/>
</dbReference>
<dbReference type="PANTHER" id="PTHR25462">
    <property type="entry name" value="BONUS, ISOFORM C-RELATED"/>
    <property type="match status" value="1"/>
</dbReference>
<organism evidence="3 4">
    <name type="scientific">Tieghemostelium lacteum</name>
    <name type="common">Slime mold</name>
    <name type="synonym">Dictyostelium lacteum</name>
    <dbReference type="NCBI Taxonomy" id="361077"/>
    <lineage>
        <taxon>Eukaryota</taxon>
        <taxon>Amoebozoa</taxon>
        <taxon>Evosea</taxon>
        <taxon>Eumycetozoa</taxon>
        <taxon>Dictyostelia</taxon>
        <taxon>Dictyosteliales</taxon>
        <taxon>Raperosteliaceae</taxon>
        <taxon>Tieghemostelium</taxon>
    </lineage>
</organism>
<dbReference type="AlphaFoldDB" id="A0A152AA00"/>
<dbReference type="Gene3D" id="3.30.160.60">
    <property type="entry name" value="Classic Zinc Finger"/>
    <property type="match status" value="1"/>
</dbReference>
<dbReference type="InterPro" id="IPR047153">
    <property type="entry name" value="TRIM45/56/19-like"/>
</dbReference>
<dbReference type="InterPro" id="IPR000315">
    <property type="entry name" value="Znf_B-box"/>
</dbReference>
<dbReference type="OrthoDB" id="295536at2759"/>
<name>A0A152AA00_TIELA</name>
<keyword evidence="1" id="KW-0862">Zinc</keyword>
<evidence type="ECO:0000313" key="4">
    <source>
        <dbReference type="Proteomes" id="UP000076078"/>
    </source>
</evidence>
<keyword evidence="1" id="KW-0863">Zinc-finger</keyword>
<comment type="caution">
    <text evidence="3">The sequence shown here is derived from an EMBL/GenBank/DDBJ whole genome shotgun (WGS) entry which is preliminary data.</text>
</comment>
<dbReference type="Pfam" id="PF00643">
    <property type="entry name" value="zf-B_box"/>
    <property type="match status" value="1"/>
</dbReference>
<dbReference type="CDD" id="cd19756">
    <property type="entry name" value="Bbox2"/>
    <property type="match status" value="1"/>
</dbReference>
<evidence type="ECO:0000259" key="2">
    <source>
        <dbReference type="PROSITE" id="PS50119"/>
    </source>
</evidence>
<proteinExistence type="predicted"/>
<accession>A0A152AA00</accession>
<keyword evidence="4" id="KW-1185">Reference proteome</keyword>
<dbReference type="Proteomes" id="UP000076078">
    <property type="component" value="Unassembled WGS sequence"/>
</dbReference>
<evidence type="ECO:0000256" key="1">
    <source>
        <dbReference type="PROSITE-ProRule" id="PRU00024"/>
    </source>
</evidence>
<dbReference type="InParanoid" id="A0A152AA00"/>